<keyword evidence="1" id="KW-0812">Transmembrane</keyword>
<feature type="transmembrane region" description="Helical" evidence="1">
    <location>
        <begin position="181"/>
        <end position="208"/>
    </location>
</feature>
<feature type="transmembrane region" description="Helical" evidence="1">
    <location>
        <begin position="67"/>
        <end position="92"/>
    </location>
</feature>
<evidence type="ECO:0000256" key="1">
    <source>
        <dbReference type="SAM" id="Phobius"/>
    </source>
</evidence>
<reference evidence="3" key="1">
    <citation type="journal article" date="2019" name="bioRxiv">
        <title>Genome diversification in globally distributed novel marine Proteobacteria is linked to environmental adaptation.</title>
        <authorList>
            <person name="Zhou Z."/>
            <person name="Tran P.Q."/>
            <person name="Kieft K."/>
            <person name="Anantharaman K."/>
        </authorList>
    </citation>
    <scope>NUCLEOTIDE SEQUENCE [LARGE SCALE GENOMIC DNA]</scope>
</reference>
<comment type="caution">
    <text evidence="2">The sequence shown here is derived from an EMBL/GenBank/DDBJ whole genome shotgun (WGS) entry which is preliminary data.</text>
</comment>
<accession>A0A7C8DDN7</accession>
<keyword evidence="1" id="KW-1133">Transmembrane helix</keyword>
<keyword evidence="1" id="KW-0472">Membrane</keyword>
<dbReference type="EMBL" id="DUAV01000034">
    <property type="protein sequence ID" value="HIG63945.1"/>
    <property type="molecule type" value="Genomic_DNA"/>
</dbReference>
<evidence type="ECO:0000313" key="3">
    <source>
        <dbReference type="Proteomes" id="UP000589516"/>
    </source>
</evidence>
<feature type="transmembrane region" description="Helical" evidence="1">
    <location>
        <begin position="320"/>
        <end position="340"/>
    </location>
</feature>
<protein>
    <submittedName>
        <fullName evidence="2">Uncharacterized protein</fullName>
    </submittedName>
</protein>
<sequence>MDLQERFLPGEEFLKEYPALKVDRRGGWSAFLTNRRLFIGSRDELWDIDTSRIDYLSRGLRPRFSPAWLLLCLFPYFGWFASPFLVALWYYIRTEALVVGTPSRRWLLFAEPEVLDDLVDNLRLNTVMALTPTGERAIADAEMEHEQRKLLLGPDGEAADWGENESGPRRSGHFSLMIAWVAWYAGTFGSSAGFWVLLSLLSATVSYWRWWNRRTRNLLAERQPKPGWLERLWYWSLRKLRMPVLPARWEFWALGHKWRAAEVGGWSASALLALGFLWALWIANLRPFLFLFALAAIIALAGKVAAGLPGPRWRIALRSVAAVTIGLLLVIPSLALTGLYEGASASLPHSAMQGDSGNGWVAAFQQTESFGLGLVDVRISFYMDDGKDAEGEQDGYPAFLVLAAIKMPFNLEEANLLDEIEKQFHEMALEENINLTAQVLNGSRTTAQGYRTQYIVYNGTAAAWREGVGDFGYNFTEGAESRYIGEAWKVPELNLLVIAMGIAMISREEPNTGVPPLPEQAPDFAKDIWNEGGEFAEELFPNPTNSTDPRNWVELFDMIPLTECYAV</sequence>
<feature type="transmembrane region" description="Helical" evidence="1">
    <location>
        <begin position="288"/>
        <end position="308"/>
    </location>
</feature>
<feature type="transmembrane region" description="Helical" evidence="1">
    <location>
        <begin position="263"/>
        <end position="282"/>
    </location>
</feature>
<name>A0A7C8DDN7_9ARCH</name>
<gene>
    <name evidence="2" type="ORF">EYQ16_05475</name>
</gene>
<dbReference type="Proteomes" id="UP000589516">
    <property type="component" value="Unassembled WGS sequence"/>
</dbReference>
<proteinExistence type="predicted"/>
<dbReference type="AlphaFoldDB" id="A0A7C8DDN7"/>
<organism evidence="2 3">
    <name type="scientific">Marine Group III euryarchaeote</name>
    <dbReference type="NCBI Taxonomy" id="2173149"/>
    <lineage>
        <taxon>Archaea</taxon>
        <taxon>Methanobacteriati</taxon>
        <taxon>Thermoplasmatota</taxon>
        <taxon>Thermoplasmata</taxon>
        <taxon>Candidatus Thermoprofundales</taxon>
    </lineage>
</organism>
<evidence type="ECO:0000313" key="2">
    <source>
        <dbReference type="EMBL" id="HIG63945.1"/>
    </source>
</evidence>